<accession>A0A806FH86</accession>
<evidence type="ECO:0000313" key="1">
    <source>
        <dbReference type="EMBL" id="AEK30777.1"/>
    </source>
</evidence>
<sequence>MPPDGSPRRCWPFLNEAPKPRLRRCHPDCGGGVRCRPSMKLRSRDFGDDSANTVQSVTIAPSMKLRSRDFGDSVFLSWSVSVLSPSMKLRSRDFGDATPSFASWTIAAPSMKLRSRDFGDQVLEDAHYFREDDPSMKLRSRDFGDLYPYAMLCALDASPQ</sequence>
<dbReference type="KEGG" id="bnm:BALAC2494_01419"/>
<reference evidence="1 2" key="1">
    <citation type="journal article" date="2011" name="J. Bacteriol.">
        <title>Genome Sequence of the Probiotic Strain Bifidobacterium animalis subsp. lactis CNCM I-2494.</title>
        <authorList>
            <person name="Chervaux C."/>
            <person name="Grimaldi C."/>
            <person name="Bolotin A."/>
            <person name="Quinquis B."/>
            <person name="Legrain-Raspaud S."/>
            <person name="van Hylckama Vlieg J.E."/>
            <person name="Denariaz G."/>
            <person name="Smokvina T."/>
        </authorList>
    </citation>
    <scope>NUCLEOTIDE SEQUENCE [LARGE SCALE GENOMIC DNA]</scope>
    <source>
        <strain evidence="1 2">CNCM I-2494</strain>
    </source>
</reference>
<protein>
    <submittedName>
        <fullName evidence="1">Hypothetical cytosolic protein</fullName>
    </submittedName>
</protein>
<gene>
    <name evidence="1" type="ORF">BALAC2494_01419</name>
</gene>
<name>A0A806FH86_BIFAN</name>
<dbReference type="AlphaFoldDB" id="A0A806FH86"/>
<dbReference type="Proteomes" id="UP000008394">
    <property type="component" value="Chromosome"/>
</dbReference>
<evidence type="ECO:0000313" key="2">
    <source>
        <dbReference type="Proteomes" id="UP000008394"/>
    </source>
</evidence>
<organism evidence="1 2">
    <name type="scientific">Bifidobacterium animalis subsp. lactis CNCM I-2494</name>
    <dbReference type="NCBI Taxonomy" id="1042403"/>
    <lineage>
        <taxon>Bacteria</taxon>
        <taxon>Bacillati</taxon>
        <taxon>Actinomycetota</taxon>
        <taxon>Actinomycetes</taxon>
        <taxon>Bifidobacteriales</taxon>
        <taxon>Bifidobacteriaceae</taxon>
        <taxon>Bifidobacterium</taxon>
    </lineage>
</organism>
<dbReference type="EMBL" id="CP002915">
    <property type="protein sequence ID" value="AEK30777.1"/>
    <property type="molecule type" value="Genomic_DNA"/>
</dbReference>
<proteinExistence type="predicted"/>